<evidence type="ECO:0000313" key="2">
    <source>
        <dbReference type="Proteomes" id="UP001342314"/>
    </source>
</evidence>
<sequence>MSLQHQARRIYLNLVKPKHVTFIITCALDPKPTLITVNGHHEMDKWTWIRTIIGKAGKERGLAVKLIEEQHIVHYHNRLSSLAFSCLVTRKAALRTRSVVQ</sequence>
<organism evidence="1 2">
    <name type="scientific">Rhodotorula paludigena</name>
    <dbReference type="NCBI Taxonomy" id="86838"/>
    <lineage>
        <taxon>Eukaryota</taxon>
        <taxon>Fungi</taxon>
        <taxon>Dikarya</taxon>
        <taxon>Basidiomycota</taxon>
        <taxon>Pucciniomycotina</taxon>
        <taxon>Microbotryomycetes</taxon>
        <taxon>Sporidiobolales</taxon>
        <taxon>Sporidiobolaceae</taxon>
        <taxon>Rhodotorula</taxon>
    </lineage>
</organism>
<evidence type="ECO:0000313" key="1">
    <source>
        <dbReference type="EMBL" id="GJN91429.1"/>
    </source>
</evidence>
<dbReference type="AlphaFoldDB" id="A0AAV5GQ96"/>
<dbReference type="Proteomes" id="UP001342314">
    <property type="component" value="Unassembled WGS sequence"/>
</dbReference>
<comment type="caution">
    <text evidence="1">The sequence shown here is derived from an EMBL/GenBank/DDBJ whole genome shotgun (WGS) entry which is preliminary data.</text>
</comment>
<reference evidence="1 2" key="1">
    <citation type="submission" date="2021-12" db="EMBL/GenBank/DDBJ databases">
        <title>High titer production of polyol ester of fatty acids by Rhodotorula paludigena BS15 towards product separation-free biomass refinery.</title>
        <authorList>
            <person name="Mano J."/>
            <person name="Ono H."/>
            <person name="Tanaka T."/>
            <person name="Naito K."/>
            <person name="Sushida H."/>
            <person name="Ike M."/>
            <person name="Tokuyasu K."/>
            <person name="Kitaoka M."/>
        </authorList>
    </citation>
    <scope>NUCLEOTIDE SEQUENCE [LARGE SCALE GENOMIC DNA]</scope>
    <source>
        <strain evidence="1 2">BS15</strain>
    </source>
</reference>
<proteinExistence type="predicted"/>
<dbReference type="EMBL" id="BQKY01000008">
    <property type="protein sequence ID" value="GJN91429.1"/>
    <property type="molecule type" value="Genomic_DNA"/>
</dbReference>
<keyword evidence="2" id="KW-1185">Reference proteome</keyword>
<protein>
    <submittedName>
        <fullName evidence="1">Uncharacterized protein</fullName>
    </submittedName>
</protein>
<gene>
    <name evidence="1" type="ORF">Rhopal_004450-T1</name>
</gene>
<accession>A0AAV5GQ96</accession>
<name>A0AAV5GQ96_9BASI</name>